<dbReference type="PANTHER" id="PTHR11941">
    <property type="entry name" value="ENOYL-COA HYDRATASE-RELATED"/>
    <property type="match status" value="1"/>
</dbReference>
<dbReference type="Gene3D" id="3.90.226.10">
    <property type="entry name" value="2-enoyl-CoA Hydratase, Chain A, domain 1"/>
    <property type="match status" value="1"/>
</dbReference>
<evidence type="ECO:0000256" key="2">
    <source>
        <dbReference type="ARBA" id="ARBA00023239"/>
    </source>
</evidence>
<dbReference type="SUPFAM" id="SSF52096">
    <property type="entry name" value="ClpP/crotonase"/>
    <property type="match status" value="1"/>
</dbReference>
<sequence length="299" mass="32297">MGSSTRDRHAGIPIRRRQGRCARIRREACARLARKVAMSTNTTSVDQPILVERADGVAVVTLNRPASMNALTAPAALDLKRDFIALLEDPHVRVVILTGAGGHFCTGADLKDRTPGPNGETLLDVLHEVFAIAQQGKKPLVAAVEGNAYGAGFSLALMCDYVVAGEGAKFCAPFTGIGLIPDVGLGWTLPQRIGMGRARRMMLEGLAVPTAQALEWGLIEHAAPKGEALALARECAAKLMTRAPLALAALRDMLNRQWPDPAEFLREEKRVQNALLASEDVQEGRRAFVEKRPPKFQGR</sequence>
<dbReference type="InterPro" id="IPR001753">
    <property type="entry name" value="Enoyl-CoA_hydra/iso"/>
</dbReference>
<evidence type="ECO:0000313" key="5">
    <source>
        <dbReference type="Proteomes" id="UP000318405"/>
    </source>
</evidence>
<dbReference type="InterPro" id="IPR018376">
    <property type="entry name" value="Enoyl-CoA_hyd/isom_CS"/>
</dbReference>
<evidence type="ECO:0000256" key="3">
    <source>
        <dbReference type="RuleBase" id="RU003707"/>
    </source>
</evidence>
<dbReference type="Pfam" id="PF00378">
    <property type="entry name" value="ECH_1"/>
    <property type="match status" value="1"/>
</dbReference>
<dbReference type="CDD" id="cd06558">
    <property type="entry name" value="crotonase-like"/>
    <property type="match status" value="1"/>
</dbReference>
<comment type="similarity">
    <text evidence="1 3">Belongs to the enoyl-CoA hydratase/isomerase family.</text>
</comment>
<proteinExistence type="inferred from homology"/>
<accession>A0A556AYC8</accession>
<dbReference type="OrthoDB" id="5291143at2"/>
<protein>
    <submittedName>
        <fullName evidence="4">Enoyl-CoA hydratase/isomerase family protein</fullName>
    </submittedName>
</protein>
<comment type="caution">
    <text evidence="4">The sequence shown here is derived from an EMBL/GenBank/DDBJ whole genome shotgun (WGS) entry which is preliminary data.</text>
</comment>
<gene>
    <name evidence="4" type="ORF">FOZ76_03950</name>
</gene>
<evidence type="ECO:0000313" key="4">
    <source>
        <dbReference type="EMBL" id="TSH97953.1"/>
    </source>
</evidence>
<dbReference type="AlphaFoldDB" id="A0A556AYC8"/>
<dbReference type="InterPro" id="IPR014748">
    <property type="entry name" value="Enoyl-CoA_hydra_C"/>
</dbReference>
<reference evidence="4 5" key="1">
    <citation type="submission" date="2019-07" db="EMBL/GenBank/DDBJ databases">
        <title>Qingshengfaniella alkalisoli gen. nov., sp. nov., isolated from saline soil.</title>
        <authorList>
            <person name="Xu L."/>
            <person name="Huang X.-X."/>
            <person name="Sun J.-Q."/>
        </authorList>
    </citation>
    <scope>NUCLEOTIDE SEQUENCE [LARGE SCALE GENOMIC DNA]</scope>
    <source>
        <strain evidence="4 5">DSM 27279</strain>
    </source>
</reference>
<evidence type="ECO:0000256" key="1">
    <source>
        <dbReference type="ARBA" id="ARBA00005254"/>
    </source>
</evidence>
<dbReference type="EMBL" id="VLTJ01000007">
    <property type="protein sequence ID" value="TSH97953.1"/>
    <property type="molecule type" value="Genomic_DNA"/>
</dbReference>
<dbReference type="PROSITE" id="PS00166">
    <property type="entry name" value="ENOYL_COA_HYDRATASE"/>
    <property type="match status" value="1"/>
</dbReference>
<keyword evidence="4" id="KW-0413">Isomerase</keyword>
<dbReference type="GO" id="GO:0016829">
    <property type="term" value="F:lyase activity"/>
    <property type="evidence" value="ECO:0007669"/>
    <property type="project" value="UniProtKB-KW"/>
</dbReference>
<organism evidence="4 5">
    <name type="scientific">Verticiella sediminum</name>
    <dbReference type="NCBI Taxonomy" id="1247510"/>
    <lineage>
        <taxon>Bacteria</taxon>
        <taxon>Pseudomonadati</taxon>
        <taxon>Pseudomonadota</taxon>
        <taxon>Betaproteobacteria</taxon>
        <taxon>Burkholderiales</taxon>
        <taxon>Alcaligenaceae</taxon>
        <taxon>Verticiella</taxon>
    </lineage>
</organism>
<keyword evidence="2" id="KW-0456">Lyase</keyword>
<dbReference type="Proteomes" id="UP000318405">
    <property type="component" value="Unassembled WGS sequence"/>
</dbReference>
<dbReference type="GO" id="GO:0006635">
    <property type="term" value="P:fatty acid beta-oxidation"/>
    <property type="evidence" value="ECO:0007669"/>
    <property type="project" value="TreeGrafter"/>
</dbReference>
<name>A0A556AYC8_9BURK</name>
<dbReference type="Gene3D" id="1.10.12.10">
    <property type="entry name" value="Lyase 2-enoyl-coa Hydratase, Chain A, domain 2"/>
    <property type="match status" value="1"/>
</dbReference>
<dbReference type="GO" id="GO:0016853">
    <property type="term" value="F:isomerase activity"/>
    <property type="evidence" value="ECO:0007669"/>
    <property type="project" value="UniProtKB-KW"/>
</dbReference>
<dbReference type="PANTHER" id="PTHR11941:SF133">
    <property type="entry name" value="1,2-EPOXYPHENYLACETYL-COA ISOMERASE"/>
    <property type="match status" value="1"/>
</dbReference>
<dbReference type="InterPro" id="IPR029045">
    <property type="entry name" value="ClpP/crotonase-like_dom_sf"/>
</dbReference>
<keyword evidence="5" id="KW-1185">Reference proteome</keyword>